<keyword evidence="2" id="KW-1185">Reference proteome</keyword>
<evidence type="ECO:0000313" key="1">
    <source>
        <dbReference type="EMBL" id="QHT60991.1"/>
    </source>
</evidence>
<reference evidence="1 2" key="1">
    <citation type="submission" date="2020-01" db="EMBL/GenBank/DDBJ databases">
        <title>Paenibacillus sp. nov., isolated from tomato rhizosphere.</title>
        <authorList>
            <person name="Weon H.-Y."/>
            <person name="Lee S.A."/>
        </authorList>
    </citation>
    <scope>NUCLEOTIDE SEQUENCE [LARGE SCALE GENOMIC DNA]</scope>
    <source>
        <strain evidence="1 2">12200R-189</strain>
    </source>
</reference>
<proteinExistence type="predicted"/>
<accession>A0A6C0FZT5</accession>
<dbReference type="AlphaFoldDB" id="A0A6C0FZT5"/>
<organism evidence="1 2">
    <name type="scientific">Paenibacillus lycopersici</name>
    <dbReference type="NCBI Taxonomy" id="2704462"/>
    <lineage>
        <taxon>Bacteria</taxon>
        <taxon>Bacillati</taxon>
        <taxon>Bacillota</taxon>
        <taxon>Bacilli</taxon>
        <taxon>Bacillales</taxon>
        <taxon>Paenibacillaceae</taxon>
        <taxon>Paenibacillus</taxon>
    </lineage>
</organism>
<evidence type="ECO:0000313" key="2">
    <source>
        <dbReference type="Proteomes" id="UP000476064"/>
    </source>
</evidence>
<name>A0A6C0FZT5_9BACL</name>
<dbReference type="Proteomes" id="UP000476064">
    <property type="component" value="Chromosome"/>
</dbReference>
<sequence>MVKQITDQNVQELVDSLHLANEILLERFQFTIGERRLTREEANRFIEFIRNELRSRGSAK</sequence>
<dbReference type="KEGG" id="plyc:GXP70_14225"/>
<protein>
    <submittedName>
        <fullName evidence="1">Uncharacterized protein</fullName>
    </submittedName>
</protein>
<gene>
    <name evidence="1" type="ORF">GXP70_14225</name>
</gene>
<dbReference type="RefSeq" id="WP_162357430.1">
    <property type="nucleotide sequence ID" value="NZ_CP048209.1"/>
</dbReference>
<dbReference type="EMBL" id="CP048209">
    <property type="protein sequence ID" value="QHT60991.1"/>
    <property type="molecule type" value="Genomic_DNA"/>
</dbReference>